<gene>
    <name evidence="1" type="ORF">IEI95_005680</name>
</gene>
<name>A0AAE2UVD5_AGRVI</name>
<reference evidence="1" key="1">
    <citation type="submission" date="2020-11" db="EMBL/GenBank/DDBJ databases">
        <title>Agrobacterium vitis strain K377 genome.</title>
        <authorList>
            <person name="Xi H."/>
        </authorList>
    </citation>
    <scope>NUCLEOTIDE SEQUENCE</scope>
    <source>
        <strain evidence="1">K377</strain>
    </source>
</reference>
<proteinExistence type="predicted"/>
<dbReference type="RefSeq" id="WP_156532123.1">
    <property type="nucleotide sequence ID" value="NZ_JACXXJ020000003.1"/>
</dbReference>
<sequence>MSSDTPFKSIDPFKPIGNVRLGLTPTASQSACLKSFTTKPGLRRNVTRFMLAPSAQDIRFVGHDGFR</sequence>
<comment type="caution">
    <text evidence="1">The sequence shown here is derived from an EMBL/GenBank/DDBJ whole genome shotgun (WGS) entry which is preliminary data.</text>
</comment>
<evidence type="ECO:0000313" key="1">
    <source>
        <dbReference type="EMBL" id="MBF2713749.1"/>
    </source>
</evidence>
<protein>
    <submittedName>
        <fullName evidence="1">Uncharacterized protein</fullName>
    </submittedName>
</protein>
<organism evidence="1 2">
    <name type="scientific">Agrobacterium vitis</name>
    <name type="common">Rhizobium vitis</name>
    <dbReference type="NCBI Taxonomy" id="373"/>
    <lineage>
        <taxon>Bacteria</taxon>
        <taxon>Pseudomonadati</taxon>
        <taxon>Pseudomonadota</taxon>
        <taxon>Alphaproteobacteria</taxon>
        <taxon>Hyphomicrobiales</taxon>
        <taxon>Rhizobiaceae</taxon>
        <taxon>Rhizobium/Agrobacterium group</taxon>
        <taxon>Agrobacterium</taxon>
    </lineage>
</organism>
<dbReference type="AlphaFoldDB" id="A0AAE2UVD5"/>
<evidence type="ECO:0000313" key="2">
    <source>
        <dbReference type="Proteomes" id="UP000655037"/>
    </source>
</evidence>
<dbReference type="EMBL" id="JACXXJ020000003">
    <property type="protein sequence ID" value="MBF2713749.1"/>
    <property type="molecule type" value="Genomic_DNA"/>
</dbReference>
<accession>A0AAE2UVD5</accession>
<dbReference type="Proteomes" id="UP000655037">
    <property type="component" value="Unassembled WGS sequence"/>
</dbReference>